<reference evidence="1" key="1">
    <citation type="submission" date="2024-09" db="EMBL/GenBank/DDBJ databases">
        <title>Draft Genome Sequences of Neofusicoccum parvum.</title>
        <authorList>
            <person name="Ashida A."/>
            <person name="Camagna M."/>
            <person name="Tanaka A."/>
            <person name="Takemoto D."/>
        </authorList>
    </citation>
    <scope>NUCLEOTIDE SEQUENCE</scope>
    <source>
        <strain evidence="1">PPO83</strain>
    </source>
</reference>
<accession>A0ACB5S106</accession>
<name>A0ACB5S106_9PEZI</name>
<protein>
    <submittedName>
        <fullName evidence="1">FAD binding domain containing protein</fullName>
    </submittedName>
</protein>
<keyword evidence="2" id="KW-1185">Reference proteome</keyword>
<organism evidence="1 2">
    <name type="scientific">Neofusicoccum parvum</name>
    <dbReference type="NCBI Taxonomy" id="310453"/>
    <lineage>
        <taxon>Eukaryota</taxon>
        <taxon>Fungi</taxon>
        <taxon>Dikarya</taxon>
        <taxon>Ascomycota</taxon>
        <taxon>Pezizomycotina</taxon>
        <taxon>Dothideomycetes</taxon>
        <taxon>Dothideomycetes incertae sedis</taxon>
        <taxon>Botryosphaeriales</taxon>
        <taxon>Botryosphaeriaceae</taxon>
        <taxon>Neofusicoccum</taxon>
    </lineage>
</organism>
<comment type="caution">
    <text evidence="1">The sequence shown here is derived from an EMBL/GenBank/DDBJ whole genome shotgun (WGS) entry which is preliminary data.</text>
</comment>
<proteinExistence type="predicted"/>
<dbReference type="EMBL" id="BSXG01000027">
    <property type="protein sequence ID" value="GME26366.1"/>
    <property type="molecule type" value="Genomic_DNA"/>
</dbReference>
<dbReference type="Proteomes" id="UP001165186">
    <property type="component" value="Unassembled WGS sequence"/>
</dbReference>
<gene>
    <name evidence="1" type="primary">g9081</name>
    <name evidence="1" type="ORF">NpPPO83_00009081</name>
</gene>
<evidence type="ECO:0000313" key="2">
    <source>
        <dbReference type="Proteomes" id="UP001165186"/>
    </source>
</evidence>
<sequence>MAPKIKVIIAGGSITGLALANMLEKVGIDYVLLEAYSEIAPQVGASIGMWPYGLRILDQIGCYDPIRALIEKPLAQGILVGPDGKPLVTNSRVSDHVMERHGYPIIFVDRQAVLQILYDNLKDKSKVMLNKHVTTVAQRASGVQVTLRDGSSYVGDILVGADGVHSTTAFNVFRKGYSFLVITGPGGRVYWFIFDKLHEAHRGEIPRYDKKDEEELVKRCWNDRIYEEVKFSEIFDNKISSVITALPEYVYKKWHFGRIITIGDAAHKLNPLPGQGGNTAIETSAAFVNALIRQLKSCKAGLSDPDVEKIFDETQSARHSRAWEVVTYAHDQQRVEAMETPALELFACWILPRLERETAMSKFADLISPGVRLEMLPLPERPRWIPYLDELPAKPLGGGRFLAVAAAGLFVMLLCIAKAALELSLPEGPLSFLGGPLKTTYVGLPQLDSWLWTLVFAFSHGVAGSDASLRVLVVYFLSALLPITTVWIVEAHRHGNKRTPIAW</sequence>
<evidence type="ECO:0000313" key="1">
    <source>
        <dbReference type="EMBL" id="GME26366.1"/>
    </source>
</evidence>